<reference evidence="7 8" key="1">
    <citation type="journal article" date="2015" name="Genome Biol. Evol.">
        <title>Comparative Genomics of a Bacterivorous Green Alga Reveals Evolutionary Causalities and Consequences of Phago-Mixotrophic Mode of Nutrition.</title>
        <authorList>
            <person name="Burns J.A."/>
            <person name="Paasch A."/>
            <person name="Narechania A."/>
            <person name="Kim E."/>
        </authorList>
    </citation>
    <scope>NUCLEOTIDE SEQUENCE [LARGE SCALE GENOMIC DNA]</scope>
    <source>
        <strain evidence="7 8">PLY_AMNH</strain>
    </source>
</reference>
<evidence type="ECO:0000313" key="7">
    <source>
        <dbReference type="EMBL" id="KAK3273621.1"/>
    </source>
</evidence>
<organism evidence="7 8">
    <name type="scientific">Cymbomonas tetramitiformis</name>
    <dbReference type="NCBI Taxonomy" id="36881"/>
    <lineage>
        <taxon>Eukaryota</taxon>
        <taxon>Viridiplantae</taxon>
        <taxon>Chlorophyta</taxon>
        <taxon>Pyramimonadophyceae</taxon>
        <taxon>Pyramimonadales</taxon>
        <taxon>Pyramimonadaceae</taxon>
        <taxon>Cymbomonas</taxon>
    </lineage>
</organism>
<evidence type="ECO:0000256" key="3">
    <source>
        <dbReference type="ARBA" id="ARBA00023110"/>
    </source>
</evidence>
<accession>A0AAE0GA01</accession>
<name>A0AAE0GA01_9CHLO</name>
<dbReference type="EMBL" id="LGRX02008364">
    <property type="protein sequence ID" value="KAK3273621.1"/>
    <property type="molecule type" value="Genomic_DNA"/>
</dbReference>
<evidence type="ECO:0000259" key="6">
    <source>
        <dbReference type="PROSITE" id="PS50059"/>
    </source>
</evidence>
<comment type="caution">
    <text evidence="7">The sequence shown here is derived from an EMBL/GenBank/DDBJ whole genome shotgun (WGS) entry which is preliminary data.</text>
</comment>
<keyword evidence="3 5" id="KW-0697">Rotamase</keyword>
<comment type="catalytic activity">
    <reaction evidence="1 5">
        <text>[protein]-peptidylproline (omega=180) = [protein]-peptidylproline (omega=0)</text>
        <dbReference type="Rhea" id="RHEA:16237"/>
        <dbReference type="Rhea" id="RHEA-COMP:10747"/>
        <dbReference type="Rhea" id="RHEA-COMP:10748"/>
        <dbReference type="ChEBI" id="CHEBI:83833"/>
        <dbReference type="ChEBI" id="CHEBI:83834"/>
        <dbReference type="EC" id="5.2.1.8"/>
    </reaction>
</comment>
<dbReference type="AlphaFoldDB" id="A0AAE0GA01"/>
<dbReference type="PANTHER" id="PTHR43811">
    <property type="entry name" value="FKBP-TYPE PEPTIDYL-PROLYL CIS-TRANS ISOMERASE FKPA"/>
    <property type="match status" value="1"/>
</dbReference>
<keyword evidence="4 5" id="KW-0413">Isomerase</keyword>
<gene>
    <name evidence="7" type="ORF">CYMTET_18151</name>
</gene>
<dbReference type="GO" id="GO:0003755">
    <property type="term" value="F:peptidyl-prolyl cis-trans isomerase activity"/>
    <property type="evidence" value="ECO:0007669"/>
    <property type="project" value="UniProtKB-KW"/>
</dbReference>
<dbReference type="Pfam" id="PF00254">
    <property type="entry name" value="FKBP_C"/>
    <property type="match status" value="1"/>
</dbReference>
<evidence type="ECO:0000256" key="5">
    <source>
        <dbReference type="PROSITE-ProRule" id="PRU00277"/>
    </source>
</evidence>
<evidence type="ECO:0000256" key="2">
    <source>
        <dbReference type="ARBA" id="ARBA00013194"/>
    </source>
</evidence>
<protein>
    <recommendedName>
        <fullName evidence="2 5">peptidylprolyl isomerase</fullName>
        <ecNumber evidence="2 5">5.2.1.8</ecNumber>
    </recommendedName>
</protein>
<evidence type="ECO:0000256" key="4">
    <source>
        <dbReference type="ARBA" id="ARBA00023235"/>
    </source>
</evidence>
<dbReference type="Gene3D" id="3.10.50.40">
    <property type="match status" value="1"/>
</dbReference>
<dbReference type="Proteomes" id="UP001190700">
    <property type="component" value="Unassembled WGS sequence"/>
</dbReference>
<keyword evidence="8" id="KW-1185">Reference proteome</keyword>
<dbReference type="EC" id="5.2.1.8" evidence="2 5"/>
<evidence type="ECO:0000313" key="8">
    <source>
        <dbReference type="Proteomes" id="UP001190700"/>
    </source>
</evidence>
<dbReference type="PROSITE" id="PS50059">
    <property type="entry name" value="FKBP_PPIASE"/>
    <property type="match status" value="1"/>
</dbReference>
<proteinExistence type="predicted"/>
<feature type="domain" description="PPIase FKBP-type" evidence="6">
    <location>
        <begin position="1"/>
        <end position="41"/>
    </location>
</feature>
<sequence length="147" mass="16169">MKVGGKRLAIVPPDLGFGQRKVGKVPKNSTLIFDIELIENMGNIWNRTVDSDGTPPDNNNFNFGQDLYDYSHTDSDSDFVWAHSVPSPPEVTHLEICQALLANVTARLNQVYTTPPPPPAQAPLSIPKVVFEVIAGELCFRCLGAFF</sequence>
<dbReference type="InterPro" id="IPR046357">
    <property type="entry name" value="PPIase_dom_sf"/>
</dbReference>
<dbReference type="SUPFAM" id="SSF54534">
    <property type="entry name" value="FKBP-like"/>
    <property type="match status" value="1"/>
</dbReference>
<dbReference type="InterPro" id="IPR001179">
    <property type="entry name" value="PPIase_FKBP_dom"/>
</dbReference>
<dbReference type="PANTHER" id="PTHR43811:SF19">
    <property type="entry name" value="39 KDA FK506-BINDING NUCLEAR PROTEIN"/>
    <property type="match status" value="1"/>
</dbReference>
<evidence type="ECO:0000256" key="1">
    <source>
        <dbReference type="ARBA" id="ARBA00000971"/>
    </source>
</evidence>